<dbReference type="AlphaFoldDB" id="A0A4Q7UA87"/>
<organism evidence="1 2">
    <name type="scientific">Micromonospora violae</name>
    <dbReference type="NCBI Taxonomy" id="1278207"/>
    <lineage>
        <taxon>Bacteria</taxon>
        <taxon>Bacillati</taxon>
        <taxon>Actinomycetota</taxon>
        <taxon>Actinomycetes</taxon>
        <taxon>Micromonosporales</taxon>
        <taxon>Micromonosporaceae</taxon>
        <taxon>Micromonospora</taxon>
    </lineage>
</organism>
<comment type="caution">
    <text evidence="1">The sequence shown here is derived from an EMBL/GenBank/DDBJ whole genome shotgun (WGS) entry which is preliminary data.</text>
</comment>
<reference evidence="1 2" key="1">
    <citation type="submission" date="2019-02" db="EMBL/GenBank/DDBJ databases">
        <title>Sequencing the genomes of 1000 actinobacteria strains.</title>
        <authorList>
            <person name="Klenk H.-P."/>
        </authorList>
    </citation>
    <scope>NUCLEOTIDE SEQUENCE [LARGE SCALE GENOMIC DNA]</scope>
    <source>
        <strain evidence="1 2">DSM 45888</strain>
    </source>
</reference>
<dbReference type="OrthoDB" id="3688443at2"/>
<name>A0A4Q7UA87_9ACTN</name>
<keyword evidence="2" id="KW-1185">Reference proteome</keyword>
<proteinExistence type="predicted"/>
<accession>A0A4Q7UA87</accession>
<evidence type="ECO:0000313" key="2">
    <source>
        <dbReference type="Proteomes" id="UP000293781"/>
    </source>
</evidence>
<dbReference type="RefSeq" id="WP_130400490.1">
    <property type="nucleotide sequence ID" value="NZ_SHKK01000001.1"/>
</dbReference>
<dbReference type="EMBL" id="SHKK01000001">
    <property type="protein sequence ID" value="RZT77906.1"/>
    <property type="molecule type" value="Genomic_DNA"/>
</dbReference>
<sequence length="253" mass="27521">MAPTNELEQAILEQKSMFLDAFQAIEPGAELLVGKFNELVGEVGQSAWLLGPAATFMVRRDLGDIQDALEQVIAKVKYALAHQVPVLSLISAGVDWLAEVKRPVSELSVATVRPDNMNFAKWIGDAANAYNAGVAIQRAAVDEVTNKAEFISKWLFDVITANVDYAIGLAKVVTDVLGRITQAVLKVGGVITIPWALVQLEESIGDIVEGSFNYLLTIEQRLFDALARMRDVAGQIADHSKFPNGKWPQMVTG</sequence>
<gene>
    <name evidence="1" type="ORF">EV382_1081</name>
</gene>
<protein>
    <submittedName>
        <fullName evidence="1">Uncharacterized protein</fullName>
    </submittedName>
</protein>
<evidence type="ECO:0000313" key="1">
    <source>
        <dbReference type="EMBL" id="RZT77906.1"/>
    </source>
</evidence>
<dbReference type="Proteomes" id="UP000293781">
    <property type="component" value="Unassembled WGS sequence"/>
</dbReference>